<proteinExistence type="predicted"/>
<feature type="compositionally biased region" description="Polar residues" evidence="1">
    <location>
        <begin position="42"/>
        <end position="52"/>
    </location>
</feature>
<evidence type="ECO:0000313" key="3">
    <source>
        <dbReference type="Proteomes" id="UP001168821"/>
    </source>
</evidence>
<feature type="region of interest" description="Disordered" evidence="1">
    <location>
        <begin position="1"/>
        <end position="115"/>
    </location>
</feature>
<dbReference type="Proteomes" id="UP001168821">
    <property type="component" value="Unassembled WGS sequence"/>
</dbReference>
<gene>
    <name evidence="2" type="ORF">Zmor_017555</name>
</gene>
<name>A0AA38I980_9CUCU</name>
<evidence type="ECO:0000256" key="1">
    <source>
        <dbReference type="SAM" id="MobiDB-lite"/>
    </source>
</evidence>
<evidence type="ECO:0000313" key="2">
    <source>
        <dbReference type="EMBL" id="KAJ3651520.1"/>
    </source>
</evidence>
<reference evidence="2" key="1">
    <citation type="journal article" date="2023" name="G3 (Bethesda)">
        <title>Whole genome assemblies of Zophobas morio and Tenebrio molitor.</title>
        <authorList>
            <person name="Kaur S."/>
            <person name="Stinson S.A."/>
            <person name="diCenzo G.C."/>
        </authorList>
    </citation>
    <scope>NUCLEOTIDE SEQUENCE</scope>
    <source>
        <strain evidence="2">QUZm001</strain>
    </source>
</reference>
<accession>A0AA38I980</accession>
<sequence>MDHVGETVEELSNEPPDTLLPHATTAEIRNITQNRPKKSNDIQKNGKQNRLQSPLWGGGGKNTQGVNTNNRDRSSDSRHHCRITYKKNKDSLIRRNNMAKPISARCPTSSTEALF</sequence>
<organism evidence="2 3">
    <name type="scientific">Zophobas morio</name>
    <dbReference type="NCBI Taxonomy" id="2755281"/>
    <lineage>
        <taxon>Eukaryota</taxon>
        <taxon>Metazoa</taxon>
        <taxon>Ecdysozoa</taxon>
        <taxon>Arthropoda</taxon>
        <taxon>Hexapoda</taxon>
        <taxon>Insecta</taxon>
        <taxon>Pterygota</taxon>
        <taxon>Neoptera</taxon>
        <taxon>Endopterygota</taxon>
        <taxon>Coleoptera</taxon>
        <taxon>Polyphaga</taxon>
        <taxon>Cucujiformia</taxon>
        <taxon>Tenebrionidae</taxon>
        <taxon>Zophobas</taxon>
    </lineage>
</organism>
<keyword evidence="3" id="KW-1185">Reference proteome</keyword>
<protein>
    <submittedName>
        <fullName evidence="2">Uncharacterized protein</fullName>
    </submittedName>
</protein>
<feature type="compositionally biased region" description="Polar residues" evidence="1">
    <location>
        <begin position="106"/>
        <end position="115"/>
    </location>
</feature>
<comment type="caution">
    <text evidence="2">The sequence shown here is derived from an EMBL/GenBank/DDBJ whole genome shotgun (WGS) entry which is preliminary data.</text>
</comment>
<dbReference type="EMBL" id="JALNTZ010000005">
    <property type="protein sequence ID" value="KAJ3651520.1"/>
    <property type="molecule type" value="Genomic_DNA"/>
</dbReference>
<dbReference type="AlphaFoldDB" id="A0AA38I980"/>